<dbReference type="Proteomes" id="UP000271098">
    <property type="component" value="Unassembled WGS sequence"/>
</dbReference>
<dbReference type="PANTHER" id="PTHR22947">
    <property type="entry name" value="MAJOR SPERM PROTEIN"/>
    <property type="match status" value="1"/>
</dbReference>
<reference evidence="3 4" key="2">
    <citation type="submission" date="2018-11" db="EMBL/GenBank/DDBJ databases">
        <authorList>
            <consortium name="Pathogen Informatics"/>
        </authorList>
    </citation>
    <scope>NUCLEOTIDE SEQUENCE [LARGE SCALE GENOMIC DNA]</scope>
</reference>
<dbReference type="AlphaFoldDB" id="A0A183CUR3"/>
<dbReference type="WBParaSite" id="GPUH_0000020301-mRNA-1">
    <property type="protein sequence ID" value="GPUH_0000020301-mRNA-1"/>
    <property type="gene ID" value="GPUH_0000020301"/>
</dbReference>
<organism evidence="5">
    <name type="scientific">Gongylonema pulchrum</name>
    <dbReference type="NCBI Taxonomy" id="637853"/>
    <lineage>
        <taxon>Eukaryota</taxon>
        <taxon>Metazoa</taxon>
        <taxon>Ecdysozoa</taxon>
        <taxon>Nematoda</taxon>
        <taxon>Chromadorea</taxon>
        <taxon>Rhabditida</taxon>
        <taxon>Spirurina</taxon>
        <taxon>Spiruromorpha</taxon>
        <taxon>Spiruroidea</taxon>
        <taxon>Gongylonematidae</taxon>
        <taxon>Gongylonema</taxon>
    </lineage>
</organism>
<keyword evidence="1" id="KW-0963">Cytoplasm</keyword>
<reference evidence="5" key="1">
    <citation type="submission" date="2016-06" db="UniProtKB">
        <authorList>
            <consortium name="WormBaseParasite"/>
        </authorList>
    </citation>
    <scope>IDENTIFICATION</scope>
</reference>
<feature type="domain" description="MSP" evidence="2">
    <location>
        <begin position="15"/>
        <end position="121"/>
    </location>
</feature>
<evidence type="ECO:0000313" key="4">
    <source>
        <dbReference type="Proteomes" id="UP000271098"/>
    </source>
</evidence>
<accession>A0A183CUR3</accession>
<protein>
    <recommendedName>
        <fullName evidence="1">Major sperm protein</fullName>
    </recommendedName>
</protein>
<dbReference type="SUPFAM" id="SSF49354">
    <property type="entry name" value="PapD-like"/>
    <property type="match status" value="1"/>
</dbReference>
<evidence type="ECO:0000256" key="1">
    <source>
        <dbReference type="RuleBase" id="RU003425"/>
    </source>
</evidence>
<proteinExistence type="predicted"/>
<keyword evidence="4" id="KW-1185">Reference proteome</keyword>
<dbReference type="Gene3D" id="2.60.40.10">
    <property type="entry name" value="Immunoglobulins"/>
    <property type="match status" value="1"/>
</dbReference>
<dbReference type="PANTHER" id="PTHR22947:SF12">
    <property type="entry name" value="MAJOR SPERM PROTEIN"/>
    <property type="match status" value="1"/>
</dbReference>
<comment type="function">
    <text evidence="1">Central component in molecular interactions underlying sperm crawling. Forms an extensive filament system that extends from sperm villipoda, along the leading edge of the pseudopod.</text>
</comment>
<keyword evidence="1" id="KW-0206">Cytoskeleton</keyword>
<dbReference type="InterPro" id="IPR013783">
    <property type="entry name" value="Ig-like_fold"/>
</dbReference>
<evidence type="ECO:0000259" key="2">
    <source>
        <dbReference type="PROSITE" id="PS50202"/>
    </source>
</evidence>
<dbReference type="InterPro" id="IPR051774">
    <property type="entry name" value="Sperm-specific_class_P"/>
</dbReference>
<dbReference type="Pfam" id="PF00635">
    <property type="entry name" value="Motile_Sperm"/>
    <property type="match status" value="1"/>
</dbReference>
<evidence type="ECO:0000313" key="5">
    <source>
        <dbReference type="WBParaSite" id="GPUH_0000020301-mRNA-1"/>
    </source>
</evidence>
<sequence length="121" mass="13559">MVLKRLGKITEERYDLKLEPVELRWSTNGGLQKVFLSNPTNVRRAIKVKCSDNHLYRVNPVYSFIEPGQVLSVDVARQNGGAKVDKMIFVTAKANKGDQNPRTLFTEGASKPMMVLPLIAT</sequence>
<dbReference type="InterPro" id="IPR008962">
    <property type="entry name" value="PapD-like_sf"/>
</dbReference>
<gene>
    <name evidence="3" type="ORF">GPUH_LOCUS204</name>
</gene>
<name>A0A183CUR3_9BILA</name>
<dbReference type="OrthoDB" id="5866971at2759"/>
<dbReference type="InterPro" id="IPR000535">
    <property type="entry name" value="MSP_dom"/>
</dbReference>
<dbReference type="EMBL" id="UYRT01000155">
    <property type="protein sequence ID" value="VDK27605.1"/>
    <property type="molecule type" value="Genomic_DNA"/>
</dbReference>
<evidence type="ECO:0000313" key="3">
    <source>
        <dbReference type="EMBL" id="VDK27605.1"/>
    </source>
</evidence>
<dbReference type="PROSITE" id="PS50202">
    <property type="entry name" value="MSP"/>
    <property type="match status" value="1"/>
</dbReference>